<evidence type="ECO:0000313" key="5">
    <source>
        <dbReference type="Proteomes" id="UP000050761"/>
    </source>
</evidence>
<keyword evidence="1" id="KW-0862">Zinc</keyword>
<keyword evidence="5" id="KW-1185">Reference proteome</keyword>
<name>A0A183FX93_HELPZ</name>
<dbReference type="AlphaFoldDB" id="A0A183FX93"/>
<gene>
    <name evidence="4" type="ORF">HPBE_LOCUS13149</name>
</gene>
<evidence type="ECO:0000256" key="2">
    <source>
        <dbReference type="SAM" id="MobiDB-lite"/>
    </source>
</evidence>
<evidence type="ECO:0000259" key="3">
    <source>
        <dbReference type="PROSITE" id="PS50157"/>
    </source>
</evidence>
<sequence>MTVCPECGEEKGTHVYDHLFSVHNYSRDDIEVLKMKKRKLKSAASVSGFECNHCGSMHLSRGALATHKSKQHRRKDESAEGSAVSTNTVHKERVSASLLANIFCSSDGTLHEPLRILWSRLRAVGCIIDAAQVKPTRRKLKCSVDRCVYKGGPIDSIQLKCTLPSNVELAMQWICVCVSDPFHQNTHILRLLDLLKADIDDTAPLPQTISPKKLVAFPFRDVIMKLRSRSVALSEAGYDDVEVDKLAPNCVLVSPSTGPLNCDVPG</sequence>
<dbReference type="InterPro" id="IPR013087">
    <property type="entry name" value="Znf_C2H2_type"/>
</dbReference>
<protein>
    <submittedName>
        <fullName evidence="6">C2H2-type domain-containing protein</fullName>
    </submittedName>
</protein>
<dbReference type="Proteomes" id="UP000050761">
    <property type="component" value="Unassembled WGS sequence"/>
</dbReference>
<keyword evidence="1" id="KW-0863">Zinc-finger</keyword>
<keyword evidence="1" id="KW-0479">Metal-binding</keyword>
<dbReference type="OrthoDB" id="5866705at2759"/>
<evidence type="ECO:0000256" key="1">
    <source>
        <dbReference type="PROSITE-ProRule" id="PRU00042"/>
    </source>
</evidence>
<organism evidence="5 6">
    <name type="scientific">Heligmosomoides polygyrus</name>
    <name type="common">Parasitic roundworm</name>
    <dbReference type="NCBI Taxonomy" id="6339"/>
    <lineage>
        <taxon>Eukaryota</taxon>
        <taxon>Metazoa</taxon>
        <taxon>Ecdysozoa</taxon>
        <taxon>Nematoda</taxon>
        <taxon>Chromadorea</taxon>
        <taxon>Rhabditida</taxon>
        <taxon>Rhabditina</taxon>
        <taxon>Rhabditomorpha</taxon>
        <taxon>Strongyloidea</taxon>
        <taxon>Heligmosomidae</taxon>
        <taxon>Heligmosomoides</taxon>
    </lineage>
</organism>
<evidence type="ECO:0000313" key="4">
    <source>
        <dbReference type="EMBL" id="VDO95073.1"/>
    </source>
</evidence>
<dbReference type="GO" id="GO:0008270">
    <property type="term" value="F:zinc ion binding"/>
    <property type="evidence" value="ECO:0007669"/>
    <property type="project" value="UniProtKB-KW"/>
</dbReference>
<accession>A0A3P8ATM5</accession>
<evidence type="ECO:0000313" key="6">
    <source>
        <dbReference type="WBParaSite" id="HPBE_0001314801-mRNA-1"/>
    </source>
</evidence>
<reference evidence="4 5" key="1">
    <citation type="submission" date="2018-11" db="EMBL/GenBank/DDBJ databases">
        <authorList>
            <consortium name="Pathogen Informatics"/>
        </authorList>
    </citation>
    <scope>NUCLEOTIDE SEQUENCE [LARGE SCALE GENOMIC DNA]</scope>
</reference>
<reference evidence="6" key="2">
    <citation type="submission" date="2019-09" db="UniProtKB">
        <authorList>
            <consortium name="WormBaseParasite"/>
        </authorList>
    </citation>
    <scope>IDENTIFICATION</scope>
</reference>
<dbReference type="PROSITE" id="PS50157">
    <property type="entry name" value="ZINC_FINGER_C2H2_2"/>
    <property type="match status" value="1"/>
</dbReference>
<feature type="domain" description="C2H2-type" evidence="3">
    <location>
        <begin position="49"/>
        <end position="77"/>
    </location>
</feature>
<feature type="region of interest" description="Disordered" evidence="2">
    <location>
        <begin position="65"/>
        <end position="86"/>
    </location>
</feature>
<dbReference type="EMBL" id="UZAH01027796">
    <property type="protein sequence ID" value="VDO95073.1"/>
    <property type="molecule type" value="Genomic_DNA"/>
</dbReference>
<proteinExistence type="predicted"/>
<accession>A0A183FX93</accession>
<dbReference type="WBParaSite" id="HPBE_0001314801-mRNA-1">
    <property type="protein sequence ID" value="HPBE_0001314801-mRNA-1"/>
    <property type="gene ID" value="HPBE_0001314801"/>
</dbReference>